<dbReference type="Pfam" id="PF13639">
    <property type="entry name" value="zf-RING_2"/>
    <property type="match status" value="1"/>
</dbReference>
<dbReference type="GO" id="GO:0008270">
    <property type="term" value="F:zinc ion binding"/>
    <property type="evidence" value="ECO:0007669"/>
    <property type="project" value="UniProtKB-KW"/>
</dbReference>
<evidence type="ECO:0000256" key="6">
    <source>
        <dbReference type="ARBA" id="ARBA00022786"/>
    </source>
</evidence>
<name>A0AAV0GG04_9ASTE</name>
<dbReference type="AlphaFoldDB" id="A0AAV0GG04"/>
<protein>
    <recommendedName>
        <fullName evidence="2">RING-type E3 ubiquitin transferase</fullName>
        <ecNumber evidence="2">2.3.2.27</ecNumber>
    </recommendedName>
</protein>
<keyword evidence="4" id="KW-0479">Metal-binding</keyword>
<dbReference type="Gene3D" id="3.30.40.10">
    <property type="entry name" value="Zinc/RING finger domain, C3HC4 (zinc finger)"/>
    <property type="match status" value="1"/>
</dbReference>
<dbReference type="Proteomes" id="UP001152523">
    <property type="component" value="Unassembled WGS sequence"/>
</dbReference>
<evidence type="ECO:0000256" key="3">
    <source>
        <dbReference type="ARBA" id="ARBA00022679"/>
    </source>
</evidence>
<comment type="catalytic activity">
    <reaction evidence="1">
        <text>S-ubiquitinyl-[E2 ubiquitin-conjugating enzyme]-L-cysteine + [acceptor protein]-L-lysine = [E2 ubiquitin-conjugating enzyme]-L-cysteine + N(6)-ubiquitinyl-[acceptor protein]-L-lysine.</text>
        <dbReference type="EC" id="2.3.2.27"/>
    </reaction>
</comment>
<evidence type="ECO:0000256" key="7">
    <source>
        <dbReference type="ARBA" id="ARBA00022833"/>
    </source>
</evidence>
<dbReference type="SMART" id="SM00184">
    <property type="entry name" value="RING"/>
    <property type="match status" value="1"/>
</dbReference>
<dbReference type="EC" id="2.3.2.27" evidence="2"/>
<dbReference type="PROSITE" id="PS50089">
    <property type="entry name" value="ZF_RING_2"/>
    <property type="match status" value="1"/>
</dbReference>
<dbReference type="PANTHER" id="PTHR15710">
    <property type="entry name" value="E3 UBIQUITIN-PROTEIN LIGASE PRAJA"/>
    <property type="match status" value="1"/>
</dbReference>
<dbReference type="GO" id="GO:0061630">
    <property type="term" value="F:ubiquitin protein ligase activity"/>
    <property type="evidence" value="ECO:0007669"/>
    <property type="project" value="UniProtKB-EC"/>
</dbReference>
<evidence type="ECO:0000256" key="1">
    <source>
        <dbReference type="ARBA" id="ARBA00000900"/>
    </source>
</evidence>
<feature type="region of interest" description="Disordered" evidence="9">
    <location>
        <begin position="222"/>
        <end position="256"/>
    </location>
</feature>
<keyword evidence="6" id="KW-0833">Ubl conjugation pathway</keyword>
<dbReference type="InterPro" id="IPR013083">
    <property type="entry name" value="Znf_RING/FYVE/PHD"/>
</dbReference>
<dbReference type="EMBL" id="CAMAPF010001115">
    <property type="protein sequence ID" value="CAH9146779.1"/>
    <property type="molecule type" value="Genomic_DNA"/>
</dbReference>
<keyword evidence="5 8" id="KW-0863">Zinc-finger</keyword>
<dbReference type="SUPFAM" id="SSF57850">
    <property type="entry name" value="RING/U-box"/>
    <property type="match status" value="1"/>
</dbReference>
<dbReference type="FunFam" id="3.30.40.10:FF:000022">
    <property type="entry name" value="E3 ubiquitin-protein ligase RING1-like"/>
    <property type="match status" value="1"/>
</dbReference>
<gene>
    <name evidence="12" type="ORF">CEPIT_LOCUS43246</name>
</gene>
<feature type="domain" description="RING-type" evidence="11">
    <location>
        <begin position="123"/>
        <end position="164"/>
    </location>
</feature>
<evidence type="ECO:0000256" key="4">
    <source>
        <dbReference type="ARBA" id="ARBA00022723"/>
    </source>
</evidence>
<keyword evidence="10" id="KW-1133">Transmembrane helix</keyword>
<feature type="compositionally biased region" description="Low complexity" evidence="9">
    <location>
        <begin position="175"/>
        <end position="184"/>
    </location>
</feature>
<keyword evidence="3" id="KW-0808">Transferase</keyword>
<evidence type="ECO:0000313" key="13">
    <source>
        <dbReference type="Proteomes" id="UP001152523"/>
    </source>
</evidence>
<keyword evidence="10" id="KW-0812">Transmembrane</keyword>
<evidence type="ECO:0000256" key="2">
    <source>
        <dbReference type="ARBA" id="ARBA00012483"/>
    </source>
</evidence>
<keyword evidence="7" id="KW-0862">Zinc</keyword>
<feature type="compositionally biased region" description="Basic and acidic residues" evidence="9">
    <location>
        <begin position="241"/>
        <end position="253"/>
    </location>
</feature>
<organism evidence="12 13">
    <name type="scientific">Cuscuta epithymum</name>
    <dbReference type="NCBI Taxonomy" id="186058"/>
    <lineage>
        <taxon>Eukaryota</taxon>
        <taxon>Viridiplantae</taxon>
        <taxon>Streptophyta</taxon>
        <taxon>Embryophyta</taxon>
        <taxon>Tracheophyta</taxon>
        <taxon>Spermatophyta</taxon>
        <taxon>Magnoliopsida</taxon>
        <taxon>eudicotyledons</taxon>
        <taxon>Gunneridae</taxon>
        <taxon>Pentapetalae</taxon>
        <taxon>asterids</taxon>
        <taxon>lamiids</taxon>
        <taxon>Solanales</taxon>
        <taxon>Convolvulaceae</taxon>
        <taxon>Cuscuteae</taxon>
        <taxon>Cuscuta</taxon>
        <taxon>Cuscuta subgen. Cuscuta</taxon>
    </lineage>
</organism>
<evidence type="ECO:0000256" key="10">
    <source>
        <dbReference type="SAM" id="Phobius"/>
    </source>
</evidence>
<keyword evidence="10" id="KW-0472">Membrane</keyword>
<sequence length="291" mass="32381">MPHLGRQFWCAECSWETDIPTTYDHISPAAITTCPRCSATRIFNRRVVAVPAYDEESTSQPRSRPELSILALLLAMALYDRELLSNQLTEGSETAAVADAIIDRIPTVTVTASHLKDDDSNACSVCKEEFQVGDDARELPCKHLYHSDCILPWLRIKNSCPLCRRELPLPPPGTQEEAAAAVVDEQSEEEAELEDSAAELEPQSEITSRRVLPPEEAELEVVEEQFGSRSRRVQPPLSGGIREEESQRQEKSSVRTRTAAVPNLCLGLAVAFSTTIVILIKVYNHFHFDPV</sequence>
<dbReference type="PANTHER" id="PTHR15710:SF18">
    <property type="entry name" value="RING-TYPE E3 UBIQUITIN TRANSFERASE"/>
    <property type="match status" value="1"/>
</dbReference>
<proteinExistence type="predicted"/>
<reference evidence="12" key="1">
    <citation type="submission" date="2022-07" db="EMBL/GenBank/DDBJ databases">
        <authorList>
            <person name="Macas J."/>
            <person name="Novak P."/>
            <person name="Neumann P."/>
        </authorList>
    </citation>
    <scope>NUCLEOTIDE SEQUENCE</scope>
</reference>
<evidence type="ECO:0000313" key="12">
    <source>
        <dbReference type="EMBL" id="CAH9146779.1"/>
    </source>
</evidence>
<evidence type="ECO:0000256" key="8">
    <source>
        <dbReference type="PROSITE-ProRule" id="PRU00175"/>
    </source>
</evidence>
<evidence type="ECO:0000259" key="11">
    <source>
        <dbReference type="PROSITE" id="PS50089"/>
    </source>
</evidence>
<dbReference type="GO" id="GO:0016567">
    <property type="term" value="P:protein ubiquitination"/>
    <property type="evidence" value="ECO:0007669"/>
    <property type="project" value="TreeGrafter"/>
</dbReference>
<accession>A0AAV0GG04</accession>
<dbReference type="GO" id="GO:0005737">
    <property type="term" value="C:cytoplasm"/>
    <property type="evidence" value="ECO:0007669"/>
    <property type="project" value="TreeGrafter"/>
</dbReference>
<feature type="transmembrane region" description="Helical" evidence="10">
    <location>
        <begin position="261"/>
        <end position="283"/>
    </location>
</feature>
<feature type="compositionally biased region" description="Acidic residues" evidence="9">
    <location>
        <begin position="185"/>
        <end position="198"/>
    </location>
</feature>
<evidence type="ECO:0000256" key="9">
    <source>
        <dbReference type="SAM" id="MobiDB-lite"/>
    </source>
</evidence>
<comment type="caution">
    <text evidence="12">The sequence shown here is derived from an EMBL/GenBank/DDBJ whole genome shotgun (WGS) entry which is preliminary data.</text>
</comment>
<dbReference type="InterPro" id="IPR001841">
    <property type="entry name" value="Znf_RING"/>
</dbReference>
<keyword evidence="13" id="KW-1185">Reference proteome</keyword>
<feature type="region of interest" description="Disordered" evidence="9">
    <location>
        <begin position="169"/>
        <end position="210"/>
    </location>
</feature>
<evidence type="ECO:0000256" key="5">
    <source>
        <dbReference type="ARBA" id="ARBA00022771"/>
    </source>
</evidence>